<evidence type="ECO:0000313" key="7">
    <source>
        <dbReference type="WBParaSite" id="SSTP_0000118600.1"/>
    </source>
</evidence>
<dbReference type="Gene3D" id="1.25.40.10">
    <property type="entry name" value="Tetratricopeptide repeat domain"/>
    <property type="match status" value="1"/>
</dbReference>
<keyword evidence="6" id="KW-1185">Reference proteome</keyword>
<evidence type="ECO:0000256" key="1">
    <source>
        <dbReference type="ARBA" id="ARBA00010361"/>
    </source>
</evidence>
<dbReference type="InterPro" id="IPR055217">
    <property type="entry name" value="TPR_EMC2"/>
</dbReference>
<evidence type="ECO:0000313" key="6">
    <source>
        <dbReference type="Proteomes" id="UP000035681"/>
    </source>
</evidence>
<organism evidence="7">
    <name type="scientific">Strongyloides stercoralis</name>
    <name type="common">Threadworm</name>
    <dbReference type="NCBI Taxonomy" id="6248"/>
    <lineage>
        <taxon>Eukaryota</taxon>
        <taxon>Metazoa</taxon>
        <taxon>Ecdysozoa</taxon>
        <taxon>Nematoda</taxon>
        <taxon>Chromadorea</taxon>
        <taxon>Rhabditida</taxon>
        <taxon>Tylenchina</taxon>
        <taxon>Panagrolaimomorpha</taxon>
        <taxon>Strongyloidoidea</taxon>
        <taxon>Strongyloididae</taxon>
        <taxon>Strongyloides</taxon>
    </lineage>
</organism>
<keyword evidence="3" id="KW-0802">TPR repeat</keyword>
<protein>
    <recommendedName>
        <fullName evidence="4">ER membrane protein complex subunit 2</fullName>
    </recommendedName>
</protein>
<dbReference type="Proteomes" id="UP000035681">
    <property type="component" value="Unplaced"/>
</dbReference>
<keyword evidence="4" id="KW-0256">Endoplasmic reticulum</keyword>
<dbReference type="SUPFAM" id="SSF48452">
    <property type="entry name" value="TPR-like"/>
    <property type="match status" value="1"/>
</dbReference>
<dbReference type="GO" id="GO:0072546">
    <property type="term" value="C:EMC complex"/>
    <property type="evidence" value="ECO:0007669"/>
    <property type="project" value="UniProtKB-UniRule"/>
</dbReference>
<accession>A0A0K0DVC0</accession>
<dbReference type="WBParaSite" id="SSTP_0000118600.1">
    <property type="protein sequence ID" value="SSTP_0000118600.1"/>
    <property type="gene ID" value="SSTP_0000118600"/>
</dbReference>
<comment type="function">
    <text evidence="4">Part of the endoplasmic reticulum membrane protein complex (EMC) that enables the energy-independent insertion into endoplasmic reticulum membranes of newly synthesized membrane proteins.</text>
</comment>
<dbReference type="InterPro" id="IPR039856">
    <property type="entry name" value="EMC2-like"/>
</dbReference>
<dbReference type="Pfam" id="PF13181">
    <property type="entry name" value="TPR_8"/>
    <property type="match status" value="1"/>
</dbReference>
<dbReference type="InterPro" id="IPR019734">
    <property type="entry name" value="TPR_rpt"/>
</dbReference>
<comment type="subunit">
    <text evidence="4">Component of the ER membrane protein complex (EMC).</text>
</comment>
<dbReference type="PANTHER" id="PTHR12760">
    <property type="entry name" value="TETRATRICOPEPTIDE REPEAT PROTEIN"/>
    <property type="match status" value="1"/>
</dbReference>
<proteinExistence type="inferred from homology"/>
<name>A0A0K0DVC0_STRER</name>
<dbReference type="Pfam" id="PF22890">
    <property type="entry name" value="TPR_EMC2"/>
    <property type="match status" value="1"/>
</dbReference>
<feature type="domain" description="EMC2 TPR-like" evidence="5">
    <location>
        <begin position="88"/>
        <end position="196"/>
    </location>
</feature>
<evidence type="ECO:0000259" key="5">
    <source>
        <dbReference type="Pfam" id="PF22890"/>
    </source>
</evidence>
<comment type="similarity">
    <text evidence="1 4">Belongs to the EMC2 family.</text>
</comment>
<keyword evidence="2" id="KW-0677">Repeat</keyword>
<keyword evidence="4" id="KW-0472">Membrane</keyword>
<reference evidence="7" key="1">
    <citation type="submission" date="2015-08" db="UniProtKB">
        <authorList>
            <consortium name="WormBaseParasite"/>
        </authorList>
    </citation>
    <scope>IDENTIFICATION</scope>
</reference>
<dbReference type="AlphaFoldDB" id="A0A0K0DVC0"/>
<evidence type="ECO:0000256" key="2">
    <source>
        <dbReference type="ARBA" id="ARBA00022737"/>
    </source>
</evidence>
<dbReference type="InterPro" id="IPR011990">
    <property type="entry name" value="TPR-like_helical_dom_sf"/>
</dbReference>
<dbReference type="STRING" id="6248.A0A0K0DVC0"/>
<evidence type="ECO:0000256" key="4">
    <source>
        <dbReference type="RuleBase" id="RU367091"/>
    </source>
</evidence>
<sequence length="297" mass="34296">MAQQGTEDYTCIDFYNARGLLRKWRTEQVRNSGPIIEMWEHVLSRSPSSLGDELWAILEQVCISAMDVARHDIVLDTIQRLDKKFPNSNRVRRLQAMRLESLGKFSEASYLYDNLIKSDPSNTLYIKRKVVILLAKGDKTEAINTLNEHLKTYINDTEAWKQLSELYFSENDLLRGIHCLEELMLSNPHNPIYFKRLGEARYTLGGQENYEMAKKYFEYALEANPNCLRSNVGLMLTCNQLGQCKSFSAGKKNDTVNKYEDVLKNTISIIEDAEAGSDGLDHEWIIRELECHRKIND</sequence>
<evidence type="ECO:0000256" key="3">
    <source>
        <dbReference type="ARBA" id="ARBA00022803"/>
    </source>
</evidence>
<dbReference type="SMART" id="SM00028">
    <property type="entry name" value="TPR"/>
    <property type="match status" value="3"/>
</dbReference>
<dbReference type="WBParaSite" id="TCONS_00006001.p1">
    <property type="protein sequence ID" value="TCONS_00006001.p1"/>
    <property type="gene ID" value="XLOC_004195"/>
</dbReference>
<comment type="subcellular location">
    <subcellularLocation>
        <location evidence="4">Endoplasmic reticulum membrane</location>
        <topology evidence="4">Peripheral membrane protein</topology>
        <orientation evidence="4">Cytoplasmic side</orientation>
    </subcellularLocation>
</comment>